<feature type="non-terminal residue" evidence="2">
    <location>
        <position position="1"/>
    </location>
</feature>
<sequence>TFNLNDGTSETLQLDAPDVILIKKENFVKFLNIVEPNKKTQITIDVDEDYEVNQESRTSDSVYDITDQETNIESSFEMSEKGSTNLIEKAEFSHVDDEPDSTLQPSSIKENAISSEMQVAVSDFQEPLQNNGSHSDEYSDTEEEIDKLLFDSLDSSSEKRNRVPSDLTNDSLPSISEVLVT</sequence>
<gene>
    <name evidence="2" type="ORF">GMARGA_LOCUS40673</name>
</gene>
<keyword evidence="3" id="KW-1185">Reference proteome</keyword>
<feature type="region of interest" description="Disordered" evidence="1">
    <location>
        <begin position="127"/>
        <end position="181"/>
    </location>
</feature>
<organism evidence="2 3">
    <name type="scientific">Gigaspora margarita</name>
    <dbReference type="NCBI Taxonomy" id="4874"/>
    <lineage>
        <taxon>Eukaryota</taxon>
        <taxon>Fungi</taxon>
        <taxon>Fungi incertae sedis</taxon>
        <taxon>Mucoromycota</taxon>
        <taxon>Glomeromycotina</taxon>
        <taxon>Glomeromycetes</taxon>
        <taxon>Diversisporales</taxon>
        <taxon>Gigasporaceae</taxon>
        <taxon>Gigaspora</taxon>
    </lineage>
</organism>
<feature type="non-terminal residue" evidence="2">
    <location>
        <position position="181"/>
    </location>
</feature>
<evidence type="ECO:0000313" key="2">
    <source>
        <dbReference type="EMBL" id="CAG8851316.1"/>
    </source>
</evidence>
<reference evidence="2 3" key="1">
    <citation type="submission" date="2021-06" db="EMBL/GenBank/DDBJ databases">
        <authorList>
            <person name="Kallberg Y."/>
            <person name="Tangrot J."/>
            <person name="Rosling A."/>
        </authorList>
    </citation>
    <scope>NUCLEOTIDE SEQUENCE [LARGE SCALE GENOMIC DNA]</scope>
    <source>
        <strain evidence="2 3">120-4 pot B 10/14</strain>
    </source>
</reference>
<accession>A0ABN7X9H8</accession>
<evidence type="ECO:0000256" key="1">
    <source>
        <dbReference type="SAM" id="MobiDB-lite"/>
    </source>
</evidence>
<dbReference type="EMBL" id="CAJVQB010105421">
    <property type="protein sequence ID" value="CAG8851316.1"/>
    <property type="molecule type" value="Genomic_DNA"/>
</dbReference>
<proteinExistence type="predicted"/>
<comment type="caution">
    <text evidence="2">The sequence shown here is derived from an EMBL/GenBank/DDBJ whole genome shotgun (WGS) entry which is preliminary data.</text>
</comment>
<name>A0ABN7X9H8_GIGMA</name>
<dbReference type="Proteomes" id="UP000789901">
    <property type="component" value="Unassembled WGS sequence"/>
</dbReference>
<protein>
    <submittedName>
        <fullName evidence="2">8268_t:CDS:1</fullName>
    </submittedName>
</protein>
<evidence type="ECO:0000313" key="3">
    <source>
        <dbReference type="Proteomes" id="UP000789901"/>
    </source>
</evidence>